<dbReference type="EMBL" id="JABKKJ010000020">
    <property type="protein sequence ID" value="NPE25900.1"/>
    <property type="molecule type" value="Genomic_DNA"/>
</dbReference>
<gene>
    <name evidence="1" type="ORF">HPS54_10285</name>
</gene>
<reference evidence="1 2" key="1">
    <citation type="submission" date="2020-05" db="EMBL/GenBank/DDBJ databases">
        <title>Distinct polysaccharide utilization as determinants for interspecies competition between intestinal Prevotella spp.</title>
        <authorList>
            <person name="Galvez E.J.C."/>
            <person name="Iljazovic A."/>
            <person name="Strowig T."/>
        </authorList>
    </citation>
    <scope>NUCLEOTIDE SEQUENCE [LARGE SCALE GENOMIC DNA]</scope>
    <source>
        <strain evidence="1 2">PCHR</strain>
    </source>
</reference>
<dbReference type="Gene3D" id="2.60.40.3080">
    <property type="match status" value="1"/>
</dbReference>
<keyword evidence="2" id="KW-1185">Reference proteome</keyword>
<sequence length="102" mass="11649">MLSCVHANSQEMHLYGDGARCTKGHRFEISVSYDDTSVTLKAQETLDNVYVVIKDFDGNIIYNGWTTIDKTSNTITMPEEEGIDKYTIEVYVDEECMKGYFD</sequence>
<name>A0ABX2B5E3_9BACT</name>
<evidence type="ECO:0000313" key="2">
    <source>
        <dbReference type="Proteomes" id="UP000820977"/>
    </source>
</evidence>
<evidence type="ECO:0000313" key="1">
    <source>
        <dbReference type="EMBL" id="NPE25900.1"/>
    </source>
</evidence>
<comment type="caution">
    <text evidence="1">The sequence shown here is derived from an EMBL/GenBank/DDBJ whole genome shotgun (WGS) entry which is preliminary data.</text>
</comment>
<accession>A0ABX2B5E3</accession>
<proteinExistence type="predicted"/>
<dbReference type="Proteomes" id="UP000820977">
    <property type="component" value="Unassembled WGS sequence"/>
</dbReference>
<dbReference type="RefSeq" id="WP_289298973.1">
    <property type="nucleotide sequence ID" value="NZ_CATJFF010000066.1"/>
</dbReference>
<protein>
    <submittedName>
        <fullName evidence="1">DUF3244 domain-containing protein</fullName>
    </submittedName>
</protein>
<organism evidence="1 2">
    <name type="scientific">Xylanibacter caecicola</name>
    <dbReference type="NCBI Taxonomy" id="2736294"/>
    <lineage>
        <taxon>Bacteria</taxon>
        <taxon>Pseudomonadati</taxon>
        <taxon>Bacteroidota</taxon>
        <taxon>Bacteroidia</taxon>
        <taxon>Bacteroidales</taxon>
        <taxon>Prevotellaceae</taxon>
        <taxon>Xylanibacter</taxon>
    </lineage>
</organism>